<evidence type="ECO:0000256" key="1">
    <source>
        <dbReference type="SAM" id="MobiDB-lite"/>
    </source>
</evidence>
<dbReference type="KEGG" id="smp:10804711"/>
<name>F7W7M6_SORMK</name>
<reference evidence="2 3" key="1">
    <citation type="journal article" date="2010" name="PLoS Genet.">
        <title>De novo assembly of a 40 Mb eukaryotic genome from short sequence reads: Sordaria macrospora, a model organism for fungal morphogenesis.</title>
        <authorList>
            <person name="Nowrousian M."/>
            <person name="Stajich J."/>
            <person name="Chu M."/>
            <person name="Engh I."/>
            <person name="Espagne E."/>
            <person name="Halliday K."/>
            <person name="Kamerewerd J."/>
            <person name="Kempken F."/>
            <person name="Knab B."/>
            <person name="Kuo H.C."/>
            <person name="Osiewacz H.D."/>
            <person name="Poeggeler S."/>
            <person name="Read N."/>
            <person name="Seiler S."/>
            <person name="Smith K."/>
            <person name="Zickler D."/>
            <person name="Kueck U."/>
            <person name="Freitag M."/>
        </authorList>
    </citation>
    <scope>NUCLEOTIDE SEQUENCE [LARGE SCALE GENOMIC DNA]</scope>
    <source>
        <strain evidence="3">ATCC MYA-333 / DSM 997 / K(L3346) / K-hell</strain>
        <tissue evidence="2">Mycelium</tissue>
    </source>
</reference>
<protein>
    <submittedName>
        <fullName evidence="2">WGS project CABT00000000 data, contig 2.40</fullName>
    </submittedName>
</protein>
<sequence length="158" mass="17083">MPCPSPSPGAPLDRSHFYIPYWNQSLVGMKQCCSPNEVHIAGKGDYEGCVLWCLIPDHILGKDGNSGAVNKRENHNKEEQEDDDDDDDDDMYENAVRSAMGYCVWEKGEFANKNPGVYIAGAHVVRDNAAASSKAAGSKGPTLLAVGVWALLVFGLLA</sequence>
<dbReference type="InParanoid" id="F7W7M6"/>
<dbReference type="VEuPathDB" id="FungiDB:SMAC_07142"/>
<gene>
    <name evidence="2" type="ORF">SMAC_07142</name>
</gene>
<accession>F7W7M6</accession>
<proteinExistence type="predicted"/>
<comment type="caution">
    <text evidence="2">The sequence shown here is derived from an EMBL/GenBank/DDBJ whole genome shotgun (WGS) entry which is preliminary data.</text>
</comment>
<dbReference type="eggNOG" id="ENOG502R74C">
    <property type="taxonomic scope" value="Eukaryota"/>
</dbReference>
<dbReference type="GeneID" id="10804711"/>
<evidence type="ECO:0000313" key="2">
    <source>
        <dbReference type="EMBL" id="CCC13518.1"/>
    </source>
</evidence>
<feature type="region of interest" description="Disordered" evidence="1">
    <location>
        <begin position="62"/>
        <end position="91"/>
    </location>
</feature>
<dbReference type="Proteomes" id="UP000001881">
    <property type="component" value="Unassembled WGS sequence"/>
</dbReference>
<feature type="compositionally biased region" description="Acidic residues" evidence="1">
    <location>
        <begin position="79"/>
        <end position="91"/>
    </location>
</feature>
<dbReference type="EMBL" id="CABT02000040">
    <property type="protein sequence ID" value="CCC13518.1"/>
    <property type="molecule type" value="Genomic_DNA"/>
</dbReference>
<evidence type="ECO:0000313" key="3">
    <source>
        <dbReference type="Proteomes" id="UP000001881"/>
    </source>
</evidence>
<organism evidence="2 3">
    <name type="scientific">Sordaria macrospora (strain ATCC MYA-333 / DSM 997 / K(L3346) / K-hell)</name>
    <dbReference type="NCBI Taxonomy" id="771870"/>
    <lineage>
        <taxon>Eukaryota</taxon>
        <taxon>Fungi</taxon>
        <taxon>Dikarya</taxon>
        <taxon>Ascomycota</taxon>
        <taxon>Pezizomycotina</taxon>
        <taxon>Sordariomycetes</taxon>
        <taxon>Sordariomycetidae</taxon>
        <taxon>Sordariales</taxon>
        <taxon>Sordariaceae</taxon>
        <taxon>Sordaria</taxon>
    </lineage>
</organism>
<dbReference type="AlphaFoldDB" id="F7W7M6"/>
<dbReference type="HOGENOM" id="CLU_1670478_0_0_1"/>
<keyword evidence="3" id="KW-1185">Reference proteome</keyword>